<evidence type="ECO:0000313" key="2">
    <source>
        <dbReference type="Proteomes" id="UP000051442"/>
    </source>
</evidence>
<comment type="caution">
    <text evidence="1">The sequence shown here is derived from an EMBL/GenBank/DDBJ whole genome shotgun (WGS) entry which is preliminary data.</text>
</comment>
<keyword evidence="2" id="KW-1185">Reference proteome</keyword>
<gene>
    <name evidence="1" type="ORF">FD14_GL003135</name>
</gene>
<evidence type="ECO:0000313" key="1">
    <source>
        <dbReference type="EMBL" id="KRN26066.1"/>
    </source>
</evidence>
<accession>A0A0R2FC45</accession>
<dbReference type="PATRIC" id="fig|1423804.4.peg.3369"/>
<dbReference type="OrthoDB" id="2294999at2"/>
<protein>
    <submittedName>
        <fullName evidence="1">Uncharacterized protein</fullName>
    </submittedName>
</protein>
<reference evidence="1 2" key="1">
    <citation type="journal article" date="2015" name="Genome Announc.">
        <title>Expanding the biotechnology potential of lactobacilli through comparative genomics of 213 strains and associated genera.</title>
        <authorList>
            <person name="Sun Z."/>
            <person name="Harris H.M."/>
            <person name="McCann A."/>
            <person name="Guo C."/>
            <person name="Argimon S."/>
            <person name="Zhang W."/>
            <person name="Yang X."/>
            <person name="Jeffery I.B."/>
            <person name="Cooney J.C."/>
            <person name="Kagawa T.F."/>
            <person name="Liu W."/>
            <person name="Song Y."/>
            <person name="Salvetti E."/>
            <person name="Wrobel A."/>
            <person name="Rasinkangas P."/>
            <person name="Parkhill J."/>
            <person name="Rea M.C."/>
            <person name="O'Sullivan O."/>
            <person name="Ritari J."/>
            <person name="Douillard F.P."/>
            <person name="Paul Ross R."/>
            <person name="Yang R."/>
            <person name="Briner A.E."/>
            <person name="Felis G.E."/>
            <person name="de Vos W.M."/>
            <person name="Barrangou R."/>
            <person name="Klaenhammer T.R."/>
            <person name="Caufield P.W."/>
            <person name="Cui Y."/>
            <person name="Zhang H."/>
            <person name="O'Toole P.W."/>
        </authorList>
    </citation>
    <scope>NUCLEOTIDE SEQUENCE [LARGE SCALE GENOMIC DNA]</scope>
    <source>
        <strain evidence="1 2">DSM 23365</strain>
    </source>
</reference>
<sequence>MINHQLDFSHLEDVRGQIQRIFNHWQSRIEQVELGARKRQDFAQVNTVTRLLRHEIQRYYQANQLISRSLPLANRRLQKRFLQALRELSSRIVSVPTKALAYDDLVGFKANLFVAQQFVLTT</sequence>
<organism evidence="1 2">
    <name type="scientific">Secundilactobacillus similis DSM 23365 = JCM 2765</name>
    <dbReference type="NCBI Taxonomy" id="1423804"/>
    <lineage>
        <taxon>Bacteria</taxon>
        <taxon>Bacillati</taxon>
        <taxon>Bacillota</taxon>
        <taxon>Bacilli</taxon>
        <taxon>Lactobacillales</taxon>
        <taxon>Lactobacillaceae</taxon>
        <taxon>Secundilactobacillus</taxon>
    </lineage>
</organism>
<proteinExistence type="predicted"/>
<dbReference type="AlphaFoldDB" id="A0A0R2FC45"/>
<name>A0A0R2FC45_9LACO</name>
<dbReference type="RefSeq" id="WP_054734756.1">
    <property type="nucleotide sequence ID" value="NZ_AYZM01000046.1"/>
</dbReference>
<dbReference type="STRING" id="1423804.FD14_GL003135"/>
<dbReference type="EMBL" id="AYZM01000046">
    <property type="protein sequence ID" value="KRN26066.1"/>
    <property type="molecule type" value="Genomic_DNA"/>
</dbReference>
<dbReference type="Proteomes" id="UP000051442">
    <property type="component" value="Unassembled WGS sequence"/>
</dbReference>